<evidence type="ECO:0000256" key="1">
    <source>
        <dbReference type="ARBA" id="ARBA00006975"/>
    </source>
</evidence>
<evidence type="ECO:0000256" key="4">
    <source>
        <dbReference type="ARBA" id="ARBA00029976"/>
    </source>
</evidence>
<dbReference type="CDD" id="cd00320">
    <property type="entry name" value="cpn10"/>
    <property type="match status" value="1"/>
</dbReference>
<name>A0A0R3SKU6_HYMDI</name>
<evidence type="ECO:0000256" key="2">
    <source>
        <dbReference type="ARBA" id="ARBA00018842"/>
    </source>
</evidence>
<organism evidence="11">
    <name type="scientific">Hymenolepis diminuta</name>
    <name type="common">Rat tapeworm</name>
    <dbReference type="NCBI Taxonomy" id="6216"/>
    <lineage>
        <taxon>Eukaryota</taxon>
        <taxon>Metazoa</taxon>
        <taxon>Spiralia</taxon>
        <taxon>Lophotrochozoa</taxon>
        <taxon>Platyhelminthes</taxon>
        <taxon>Cestoda</taxon>
        <taxon>Eucestoda</taxon>
        <taxon>Cyclophyllidea</taxon>
        <taxon>Hymenolepididae</taxon>
        <taxon>Hymenolepis</taxon>
    </lineage>
</organism>
<dbReference type="EMBL" id="CABIJS010000022">
    <property type="protein sequence ID" value="VUZ39917.1"/>
    <property type="molecule type" value="Genomic_DNA"/>
</dbReference>
<evidence type="ECO:0000256" key="3">
    <source>
        <dbReference type="ARBA" id="ARBA00023186"/>
    </source>
</evidence>
<dbReference type="GO" id="GO:0044183">
    <property type="term" value="F:protein folding chaperone"/>
    <property type="evidence" value="ECO:0007669"/>
    <property type="project" value="InterPro"/>
</dbReference>
<reference evidence="11" key="1">
    <citation type="submission" date="2017-02" db="UniProtKB">
        <authorList>
            <consortium name="WormBaseParasite"/>
        </authorList>
    </citation>
    <scope>IDENTIFICATION</scope>
</reference>
<protein>
    <recommendedName>
        <fullName evidence="2">10 kDa heat shock protein, mitochondrial</fullName>
    </recommendedName>
    <alternativeName>
        <fullName evidence="4">10 kDa chaperonin</fullName>
    </alternativeName>
    <alternativeName>
        <fullName evidence="5">Chaperonin 10</fullName>
    </alternativeName>
</protein>
<evidence type="ECO:0000256" key="6">
    <source>
        <dbReference type="RuleBase" id="RU003479"/>
    </source>
</evidence>
<dbReference type="Proteomes" id="UP000274504">
    <property type="component" value="Unassembled WGS sequence"/>
</dbReference>
<dbReference type="FunFam" id="2.30.33.40:FF:000002">
    <property type="entry name" value="10 kDa chaperonin, mitochondrial"/>
    <property type="match status" value="1"/>
</dbReference>
<dbReference type="STRING" id="6216.A0A0R3SKU6"/>
<dbReference type="PRINTS" id="PR00297">
    <property type="entry name" value="CHAPERONIN10"/>
</dbReference>
<sequence length="102" mass="11237">MAAKAFKKFLPLFDRVLVQRFEATSTTKGGIIIPDKAQGKVLEATVVASGPGRVDENGKFIPVCVKVGDNVFLPEYGGTKVVLEDKDYYLFRESDILAKIQE</sequence>
<dbReference type="InterPro" id="IPR018369">
    <property type="entry name" value="Chaprnonin_Cpn10_CS"/>
</dbReference>
<dbReference type="Pfam" id="PF00166">
    <property type="entry name" value="Cpn10"/>
    <property type="match status" value="1"/>
</dbReference>
<dbReference type="InterPro" id="IPR037124">
    <property type="entry name" value="Chaperonin_GroES_sf"/>
</dbReference>
<evidence type="ECO:0000313" key="9">
    <source>
        <dbReference type="Proteomes" id="UP000274504"/>
    </source>
</evidence>
<dbReference type="GO" id="GO:0051082">
    <property type="term" value="F:unfolded protein binding"/>
    <property type="evidence" value="ECO:0007669"/>
    <property type="project" value="TreeGrafter"/>
</dbReference>
<dbReference type="GO" id="GO:0046872">
    <property type="term" value="F:metal ion binding"/>
    <property type="evidence" value="ECO:0007669"/>
    <property type="project" value="TreeGrafter"/>
</dbReference>
<dbReference type="PROSITE" id="PS00681">
    <property type="entry name" value="CHAPERONINS_CPN10"/>
    <property type="match status" value="1"/>
</dbReference>
<keyword evidence="10" id="KW-1185">Reference proteome</keyword>
<gene>
    <name evidence="7" type="ORF">HDID_LOCUS5560</name>
    <name evidence="8" type="ORF">WMSIL1_LOCUS990</name>
</gene>
<dbReference type="WBParaSite" id="HDID_0000556101-mRNA-1">
    <property type="protein sequence ID" value="HDID_0000556101-mRNA-1"/>
    <property type="gene ID" value="HDID_0000556101"/>
</dbReference>
<dbReference type="Proteomes" id="UP000321570">
    <property type="component" value="Unassembled WGS sequence"/>
</dbReference>
<dbReference type="PANTHER" id="PTHR10772">
    <property type="entry name" value="10 KDA HEAT SHOCK PROTEIN"/>
    <property type="match status" value="1"/>
</dbReference>
<evidence type="ECO:0000313" key="11">
    <source>
        <dbReference type="WBParaSite" id="HDID_0000556101-mRNA-1"/>
    </source>
</evidence>
<evidence type="ECO:0000256" key="5">
    <source>
        <dbReference type="ARBA" id="ARBA00031971"/>
    </source>
</evidence>
<dbReference type="GO" id="GO:0005524">
    <property type="term" value="F:ATP binding"/>
    <property type="evidence" value="ECO:0007669"/>
    <property type="project" value="InterPro"/>
</dbReference>
<dbReference type="EMBL" id="UYSG01002997">
    <property type="protein sequence ID" value="VDL57878.1"/>
    <property type="molecule type" value="Genomic_DNA"/>
</dbReference>
<dbReference type="HAMAP" id="MF_00580">
    <property type="entry name" value="CH10"/>
    <property type="match status" value="1"/>
</dbReference>
<dbReference type="SMART" id="SM00883">
    <property type="entry name" value="Cpn10"/>
    <property type="match status" value="1"/>
</dbReference>
<dbReference type="Gene3D" id="2.30.33.40">
    <property type="entry name" value="GroES chaperonin"/>
    <property type="match status" value="1"/>
</dbReference>
<keyword evidence="3 6" id="KW-0143">Chaperone</keyword>
<dbReference type="AlphaFoldDB" id="A0A0R3SKU6"/>
<evidence type="ECO:0000313" key="10">
    <source>
        <dbReference type="Proteomes" id="UP000321570"/>
    </source>
</evidence>
<proteinExistence type="inferred from homology"/>
<reference evidence="8 10" key="3">
    <citation type="submission" date="2019-07" db="EMBL/GenBank/DDBJ databases">
        <authorList>
            <person name="Jastrzebski P J."/>
            <person name="Paukszto L."/>
            <person name="Jastrzebski P J."/>
        </authorList>
    </citation>
    <scope>NUCLEOTIDE SEQUENCE [LARGE SCALE GENOMIC DNA]</scope>
    <source>
        <strain evidence="8 10">WMS-il1</strain>
    </source>
</reference>
<dbReference type="InterPro" id="IPR020818">
    <property type="entry name" value="Chaperonin_GroES"/>
</dbReference>
<dbReference type="GO" id="GO:0005759">
    <property type="term" value="C:mitochondrial matrix"/>
    <property type="evidence" value="ECO:0007669"/>
    <property type="project" value="TreeGrafter"/>
</dbReference>
<dbReference type="OrthoDB" id="184876at2759"/>
<evidence type="ECO:0000313" key="8">
    <source>
        <dbReference type="EMBL" id="VUZ39917.1"/>
    </source>
</evidence>
<comment type="similarity">
    <text evidence="1 6">Belongs to the GroES chaperonin family.</text>
</comment>
<dbReference type="SUPFAM" id="SSF50129">
    <property type="entry name" value="GroES-like"/>
    <property type="match status" value="1"/>
</dbReference>
<reference evidence="7 9" key="2">
    <citation type="submission" date="2018-11" db="EMBL/GenBank/DDBJ databases">
        <authorList>
            <consortium name="Pathogen Informatics"/>
        </authorList>
    </citation>
    <scope>NUCLEOTIDE SEQUENCE [LARGE SCALE GENOMIC DNA]</scope>
</reference>
<dbReference type="InterPro" id="IPR011032">
    <property type="entry name" value="GroES-like_sf"/>
</dbReference>
<dbReference type="PANTHER" id="PTHR10772:SF0">
    <property type="entry name" value="10 KDA HEAT SHOCK PROTEIN, MITOCHONDRIAL"/>
    <property type="match status" value="1"/>
</dbReference>
<evidence type="ECO:0000313" key="7">
    <source>
        <dbReference type="EMBL" id="VDL57878.1"/>
    </source>
</evidence>
<dbReference type="GO" id="GO:0051087">
    <property type="term" value="F:protein-folding chaperone binding"/>
    <property type="evidence" value="ECO:0007669"/>
    <property type="project" value="TreeGrafter"/>
</dbReference>
<accession>A0A0R3SKU6</accession>